<dbReference type="RefSeq" id="WP_199870873.1">
    <property type="nucleotide sequence ID" value="NZ_JAAGPU010000045.1"/>
</dbReference>
<gene>
    <name evidence="1" type="ORF">G3M99_16670</name>
</gene>
<reference evidence="1 2" key="1">
    <citation type="submission" date="2020-02" db="EMBL/GenBank/DDBJ databases">
        <title>Genome assembly of a novel Clostridium senegalense strain.</title>
        <authorList>
            <person name="Gupta T.B."/>
            <person name="Jauregui R."/>
            <person name="Maclean P."/>
            <person name="Nawarathana A."/>
            <person name="Brightwell G."/>
        </authorList>
    </citation>
    <scope>NUCLEOTIDE SEQUENCE [LARGE SCALE GENOMIC DNA]</scope>
    <source>
        <strain evidence="1 2">AGRFS4</strain>
    </source>
</reference>
<protein>
    <submittedName>
        <fullName evidence="1">Uncharacterized protein</fullName>
    </submittedName>
</protein>
<organism evidence="1 2">
    <name type="scientific">Clostridium senegalense</name>
    <dbReference type="NCBI Taxonomy" id="1465809"/>
    <lineage>
        <taxon>Bacteria</taxon>
        <taxon>Bacillati</taxon>
        <taxon>Bacillota</taxon>
        <taxon>Clostridia</taxon>
        <taxon>Eubacteriales</taxon>
        <taxon>Clostridiaceae</taxon>
        <taxon>Clostridium</taxon>
    </lineage>
</organism>
<comment type="caution">
    <text evidence="1">The sequence shown here is derived from an EMBL/GenBank/DDBJ whole genome shotgun (WGS) entry which is preliminary data.</text>
</comment>
<name>A0A6M0H990_9CLOT</name>
<sequence>MFTCLGPTSNSIGENLKSAKVSIPKNSKVANYASVPLVMDVELGGSDWLGVLLL</sequence>
<dbReference type="Proteomes" id="UP000481872">
    <property type="component" value="Unassembled WGS sequence"/>
</dbReference>
<keyword evidence="2" id="KW-1185">Reference proteome</keyword>
<evidence type="ECO:0000313" key="2">
    <source>
        <dbReference type="Proteomes" id="UP000481872"/>
    </source>
</evidence>
<evidence type="ECO:0000313" key="1">
    <source>
        <dbReference type="EMBL" id="NEU06441.1"/>
    </source>
</evidence>
<dbReference type="EMBL" id="JAAGPU010000045">
    <property type="protein sequence ID" value="NEU06441.1"/>
    <property type="molecule type" value="Genomic_DNA"/>
</dbReference>
<accession>A0A6M0H990</accession>
<proteinExistence type="predicted"/>
<dbReference type="AlphaFoldDB" id="A0A6M0H990"/>